<dbReference type="Proteomes" id="UP000694044">
    <property type="component" value="Unassembled WGS sequence"/>
</dbReference>
<proteinExistence type="predicted"/>
<dbReference type="OrthoDB" id="10261027at2759"/>
<evidence type="ECO:0000313" key="2">
    <source>
        <dbReference type="EMBL" id="KAG7376345.1"/>
    </source>
</evidence>
<sequence>MAASPPIVILENVLWVEILALIGYVLLCGLSLLLILYLRVNRREALKGDALASRKVILPAFEPLLWILVTVTGIYVVLFSVALQIDLYPIGFPNLD</sequence>
<evidence type="ECO:0000313" key="3">
    <source>
        <dbReference type="Proteomes" id="UP000694044"/>
    </source>
</evidence>
<organism evidence="2 3">
    <name type="scientific">Phytophthora pseudosyringae</name>
    <dbReference type="NCBI Taxonomy" id="221518"/>
    <lineage>
        <taxon>Eukaryota</taxon>
        <taxon>Sar</taxon>
        <taxon>Stramenopiles</taxon>
        <taxon>Oomycota</taxon>
        <taxon>Peronosporomycetes</taxon>
        <taxon>Peronosporales</taxon>
        <taxon>Peronosporaceae</taxon>
        <taxon>Phytophthora</taxon>
    </lineage>
</organism>
<protein>
    <submittedName>
        <fullName evidence="2">Uncharacterized protein</fullName>
    </submittedName>
</protein>
<keyword evidence="1" id="KW-1133">Transmembrane helix</keyword>
<name>A0A8T1V5N4_9STRA</name>
<dbReference type="EMBL" id="JAGDFM010000723">
    <property type="protein sequence ID" value="KAG7376345.1"/>
    <property type="molecule type" value="Genomic_DNA"/>
</dbReference>
<keyword evidence="1" id="KW-0812">Transmembrane</keyword>
<keyword evidence="1" id="KW-0472">Membrane</keyword>
<keyword evidence="3" id="KW-1185">Reference proteome</keyword>
<accession>A0A8T1V5N4</accession>
<evidence type="ECO:0000256" key="1">
    <source>
        <dbReference type="SAM" id="Phobius"/>
    </source>
</evidence>
<comment type="caution">
    <text evidence="2">The sequence shown here is derived from an EMBL/GenBank/DDBJ whole genome shotgun (WGS) entry which is preliminary data.</text>
</comment>
<dbReference type="AlphaFoldDB" id="A0A8T1V5N4"/>
<gene>
    <name evidence="2" type="ORF">PHYPSEUDO_013706</name>
</gene>
<feature type="transmembrane region" description="Helical" evidence="1">
    <location>
        <begin position="14"/>
        <end position="38"/>
    </location>
</feature>
<feature type="transmembrane region" description="Helical" evidence="1">
    <location>
        <begin position="64"/>
        <end position="85"/>
    </location>
</feature>
<reference evidence="2" key="1">
    <citation type="submission" date="2021-02" db="EMBL/GenBank/DDBJ databases">
        <authorList>
            <person name="Palmer J.M."/>
        </authorList>
    </citation>
    <scope>NUCLEOTIDE SEQUENCE</scope>
    <source>
        <strain evidence="2">SCRP734</strain>
    </source>
</reference>